<accession>A0AAQ3UEC8</accession>
<sequence length="61" mass="6739">MPLAGETHVATNDPYEVILMRRSINSSIPRAKLEANIVEGLQVPHITTVVVLHPYTCQSAR</sequence>
<proteinExistence type="predicted"/>
<organism evidence="1 2">
    <name type="scientific">Paspalum notatum var. saurae</name>
    <dbReference type="NCBI Taxonomy" id="547442"/>
    <lineage>
        <taxon>Eukaryota</taxon>
        <taxon>Viridiplantae</taxon>
        <taxon>Streptophyta</taxon>
        <taxon>Embryophyta</taxon>
        <taxon>Tracheophyta</taxon>
        <taxon>Spermatophyta</taxon>
        <taxon>Magnoliopsida</taxon>
        <taxon>Liliopsida</taxon>
        <taxon>Poales</taxon>
        <taxon>Poaceae</taxon>
        <taxon>PACMAD clade</taxon>
        <taxon>Panicoideae</taxon>
        <taxon>Andropogonodae</taxon>
        <taxon>Paspaleae</taxon>
        <taxon>Paspalinae</taxon>
        <taxon>Paspalum</taxon>
    </lineage>
</organism>
<reference evidence="1 2" key="1">
    <citation type="submission" date="2024-02" db="EMBL/GenBank/DDBJ databases">
        <title>High-quality chromosome-scale genome assembly of Pensacola bahiagrass (Paspalum notatum Flugge var. saurae).</title>
        <authorList>
            <person name="Vega J.M."/>
            <person name="Podio M."/>
            <person name="Orjuela J."/>
            <person name="Siena L.A."/>
            <person name="Pessino S.C."/>
            <person name="Combes M.C."/>
            <person name="Mariac C."/>
            <person name="Albertini E."/>
            <person name="Pupilli F."/>
            <person name="Ortiz J.P.A."/>
            <person name="Leblanc O."/>
        </authorList>
    </citation>
    <scope>NUCLEOTIDE SEQUENCE [LARGE SCALE GENOMIC DNA]</scope>
    <source>
        <strain evidence="1">R1</strain>
        <tissue evidence="1">Leaf</tissue>
    </source>
</reference>
<gene>
    <name evidence="1" type="ORF">U9M48_035179</name>
</gene>
<dbReference type="EMBL" id="CP144752">
    <property type="protein sequence ID" value="WVZ88687.1"/>
    <property type="molecule type" value="Genomic_DNA"/>
</dbReference>
<protein>
    <submittedName>
        <fullName evidence="1">Uncharacterized protein</fullName>
    </submittedName>
</protein>
<evidence type="ECO:0000313" key="2">
    <source>
        <dbReference type="Proteomes" id="UP001341281"/>
    </source>
</evidence>
<dbReference type="Proteomes" id="UP001341281">
    <property type="component" value="Chromosome 08"/>
</dbReference>
<evidence type="ECO:0000313" key="1">
    <source>
        <dbReference type="EMBL" id="WVZ88687.1"/>
    </source>
</evidence>
<name>A0AAQ3UEC8_PASNO</name>
<dbReference type="AlphaFoldDB" id="A0AAQ3UEC8"/>
<keyword evidence="2" id="KW-1185">Reference proteome</keyword>